<name>A0A845R1J6_9CLOT</name>
<evidence type="ECO:0000313" key="3">
    <source>
        <dbReference type="EMBL" id="NBI08134.1"/>
    </source>
</evidence>
<proteinExistence type="predicted"/>
<dbReference type="AlphaFoldDB" id="A0A845R1J6"/>
<dbReference type="EMBL" id="QXXA01000021">
    <property type="protein sequence ID" value="NBI08134.1"/>
    <property type="molecule type" value="Genomic_DNA"/>
</dbReference>
<reference evidence="3 4" key="1">
    <citation type="submission" date="2018-08" db="EMBL/GenBank/DDBJ databases">
        <title>Murine metabolic-syndrome-specific gut microbial biobank.</title>
        <authorList>
            <person name="Liu C."/>
        </authorList>
    </citation>
    <scope>NUCLEOTIDE SEQUENCE [LARGE SCALE GENOMIC DNA]</scope>
    <source>
        <strain evidence="3 4">583</strain>
    </source>
</reference>
<feature type="region of interest" description="Disordered" evidence="1">
    <location>
        <begin position="130"/>
        <end position="160"/>
    </location>
</feature>
<evidence type="ECO:0000256" key="2">
    <source>
        <dbReference type="SAM" id="SignalP"/>
    </source>
</evidence>
<keyword evidence="4" id="KW-1185">Reference proteome</keyword>
<sequence length="160" mass="18662">MKTKSKFTILLMIFILFFTSLANANDFSEEDTLYNVAMEEENISLQTKLFIKGYTQYSDYDKFVKFMVNNIDRVMNWSKSQYDVQNYEDAILGYNSIINLVERESELKLNIDIEELTVLIGQAQEQLEQLDKKSTSEENYVDEAQAEGEVISEESIEENQ</sequence>
<evidence type="ECO:0000313" key="4">
    <source>
        <dbReference type="Proteomes" id="UP000467132"/>
    </source>
</evidence>
<keyword evidence="2" id="KW-0732">Signal</keyword>
<comment type="caution">
    <text evidence="3">The sequence shown here is derived from an EMBL/GenBank/DDBJ whole genome shotgun (WGS) entry which is preliminary data.</text>
</comment>
<accession>A0A845R1J6</accession>
<dbReference type="Proteomes" id="UP000467132">
    <property type="component" value="Unassembled WGS sequence"/>
</dbReference>
<feature type="signal peptide" evidence="2">
    <location>
        <begin position="1"/>
        <end position="24"/>
    </location>
</feature>
<dbReference type="Gene3D" id="6.10.250.190">
    <property type="match status" value="1"/>
</dbReference>
<dbReference type="RefSeq" id="WP_160198602.1">
    <property type="nucleotide sequence ID" value="NZ_QXXA01000021.1"/>
</dbReference>
<gene>
    <name evidence="3" type="ORF">D3Z33_14845</name>
</gene>
<protein>
    <submittedName>
        <fullName evidence="3">Uncharacterized protein</fullName>
    </submittedName>
</protein>
<feature type="non-terminal residue" evidence="3">
    <location>
        <position position="160"/>
    </location>
</feature>
<feature type="chain" id="PRO_5032359127" evidence="2">
    <location>
        <begin position="25"/>
        <end position="160"/>
    </location>
</feature>
<evidence type="ECO:0000256" key="1">
    <source>
        <dbReference type="SAM" id="MobiDB-lite"/>
    </source>
</evidence>
<organism evidence="3 4">
    <name type="scientific">Senegalia massiliensis</name>
    <dbReference type="NCBI Taxonomy" id="1720316"/>
    <lineage>
        <taxon>Bacteria</taxon>
        <taxon>Bacillati</taxon>
        <taxon>Bacillota</taxon>
        <taxon>Clostridia</taxon>
        <taxon>Eubacteriales</taxon>
        <taxon>Clostridiaceae</taxon>
        <taxon>Senegalia</taxon>
    </lineage>
</organism>
<feature type="compositionally biased region" description="Acidic residues" evidence="1">
    <location>
        <begin position="139"/>
        <end position="160"/>
    </location>
</feature>